<dbReference type="EMBL" id="BK014714">
    <property type="protein sequence ID" value="DAD69055.1"/>
    <property type="molecule type" value="Genomic_DNA"/>
</dbReference>
<keyword evidence="1" id="KW-1133">Transmembrane helix</keyword>
<proteinExistence type="predicted"/>
<protein>
    <submittedName>
        <fullName evidence="2">Uncharacterized protein</fullName>
    </submittedName>
</protein>
<evidence type="ECO:0000256" key="1">
    <source>
        <dbReference type="SAM" id="Phobius"/>
    </source>
</evidence>
<feature type="transmembrane region" description="Helical" evidence="1">
    <location>
        <begin position="20"/>
        <end position="43"/>
    </location>
</feature>
<organism evidence="2">
    <name type="scientific">Siphoviridae sp. ctFiA6</name>
    <dbReference type="NCBI Taxonomy" id="2823573"/>
    <lineage>
        <taxon>Viruses</taxon>
        <taxon>Duplodnaviria</taxon>
        <taxon>Heunggongvirae</taxon>
        <taxon>Uroviricota</taxon>
        <taxon>Caudoviricetes</taxon>
    </lineage>
</organism>
<reference evidence="2" key="1">
    <citation type="journal article" date="2021" name="Proc. Natl. Acad. Sci. U.S.A.">
        <title>A Catalog of Tens of Thousands of Viruses from Human Metagenomes Reveals Hidden Associations with Chronic Diseases.</title>
        <authorList>
            <person name="Tisza M.J."/>
            <person name="Buck C.B."/>
        </authorList>
    </citation>
    <scope>NUCLEOTIDE SEQUENCE</scope>
    <source>
        <strain evidence="2">CtFiA6</strain>
    </source>
</reference>
<sequence length="44" mass="5107">MSPPKCDIMYTGIDEKSRLFLLLTWFPPILFWGSQGLGCPFLMR</sequence>
<keyword evidence="1" id="KW-0812">Transmembrane</keyword>
<keyword evidence="1" id="KW-0472">Membrane</keyword>
<name>A0A8S5LGN5_9CAUD</name>
<evidence type="ECO:0000313" key="2">
    <source>
        <dbReference type="EMBL" id="DAD69055.1"/>
    </source>
</evidence>
<accession>A0A8S5LGN5</accession>